<dbReference type="UniPathway" id="UPA00659"/>
<evidence type="ECO:0000256" key="1">
    <source>
        <dbReference type="ARBA" id="ARBA00005005"/>
    </source>
</evidence>
<name>B7QNL9_IXOSC</name>
<dbReference type="Gene3D" id="1.10.275.20">
    <property type="entry name" value="Choline/Carnitine o-acyltransferase"/>
    <property type="match status" value="1"/>
</dbReference>
<dbReference type="EMBL" id="ABJB011096653">
    <property type="status" value="NOT_ANNOTATED_CDS"/>
    <property type="molecule type" value="Genomic_DNA"/>
</dbReference>
<gene>
    <name evidence="5" type="ORF">IscW_ISCW015159</name>
</gene>
<feature type="domain" description="Choline/carnitine acyltransferase" evidence="4">
    <location>
        <begin position="31"/>
        <end position="148"/>
    </location>
</feature>
<comment type="pathway">
    <text evidence="1">Lipid metabolism; fatty acid beta-oxidation.</text>
</comment>
<dbReference type="OrthoDB" id="240216at2759"/>
<dbReference type="Proteomes" id="UP000001555">
    <property type="component" value="Unassembled WGS sequence"/>
</dbReference>
<accession>B7QNL9</accession>
<dbReference type="InParanoid" id="B7QNL9"/>
<dbReference type="PaxDb" id="6945-B7QNL9"/>
<evidence type="ECO:0000256" key="2">
    <source>
        <dbReference type="ARBA" id="ARBA00023315"/>
    </source>
</evidence>
<sequence length="151" mass="17232">MQRMPSSQIVAAKPETPEGIMMSRQKELPILPVVPLQDMLRRYMDFVEPFLNGQEVEEFRKVVKDFGKPGGDGEILQKLLLERASRNPNWFSEKAIEKFLKSRLPLSSTSMAMSLPRNKFPTKKDQLRQAAALTAGALNFKHLIESDRFAK</sequence>
<dbReference type="EMBL" id="ABJB010302942">
    <property type="status" value="NOT_ANNOTATED_CDS"/>
    <property type="molecule type" value="Genomic_DNA"/>
</dbReference>
<evidence type="ECO:0000313" key="5">
    <source>
        <dbReference type="EMBL" id="EEC20441.1"/>
    </source>
</evidence>
<protein>
    <submittedName>
        <fullName evidence="5 6">Choline O-acyltransferase, putative</fullName>
        <ecNumber evidence="5">2.3.1.6</ecNumber>
    </submittedName>
</protein>
<keyword evidence="2 5" id="KW-0012">Acyltransferase</keyword>
<dbReference type="PANTHER" id="PTHR22589">
    <property type="entry name" value="CARNITINE O-ACYLTRANSFERASE"/>
    <property type="match status" value="1"/>
</dbReference>
<dbReference type="HOGENOM" id="CLU_1733538_0_0_1"/>
<reference evidence="5 7" key="1">
    <citation type="submission" date="2008-03" db="EMBL/GenBank/DDBJ databases">
        <title>Annotation of Ixodes scapularis.</title>
        <authorList>
            <consortium name="Ixodes scapularis Genome Project Consortium"/>
            <person name="Caler E."/>
            <person name="Hannick L.I."/>
            <person name="Bidwell S."/>
            <person name="Joardar V."/>
            <person name="Thiagarajan M."/>
            <person name="Amedeo P."/>
            <person name="Galinsky K.J."/>
            <person name="Schobel S."/>
            <person name="Inman J."/>
            <person name="Hostetler J."/>
            <person name="Miller J."/>
            <person name="Hammond M."/>
            <person name="Megy K."/>
            <person name="Lawson D."/>
            <person name="Kodira C."/>
            <person name="Sutton G."/>
            <person name="Meyer J."/>
            <person name="Hill C.A."/>
            <person name="Birren B."/>
            <person name="Nene V."/>
            <person name="Collins F."/>
            <person name="Alarcon-Chaidez F."/>
            <person name="Wikel S."/>
            <person name="Strausberg R."/>
        </authorList>
    </citation>
    <scope>NUCLEOTIDE SEQUENCE [LARGE SCALE GENOMIC DNA]</scope>
    <source>
        <strain evidence="7">Wikel</strain>
        <strain evidence="5">Wikel colony</strain>
    </source>
</reference>
<dbReference type="InterPro" id="IPR000542">
    <property type="entry name" value="Carn_acyl_trans"/>
</dbReference>
<comment type="catalytic activity">
    <reaction evidence="3">
        <text>4,8-dimethylnonanoyl-CoA + (R)-carnitine = O-4,8-dimethylnonanoyl-(R)-carnitine + CoA</text>
        <dbReference type="Rhea" id="RHEA:44860"/>
        <dbReference type="ChEBI" id="CHEBI:16347"/>
        <dbReference type="ChEBI" id="CHEBI:57287"/>
        <dbReference type="ChEBI" id="CHEBI:77061"/>
        <dbReference type="ChEBI" id="CHEBI:84654"/>
    </reaction>
</comment>
<evidence type="ECO:0000313" key="7">
    <source>
        <dbReference type="Proteomes" id="UP000001555"/>
    </source>
</evidence>
<keyword evidence="7" id="KW-1185">Reference proteome</keyword>
<dbReference type="VEuPathDB" id="VectorBase:ISCW015159"/>
<evidence type="ECO:0000256" key="3">
    <source>
        <dbReference type="ARBA" id="ARBA00048999"/>
    </source>
</evidence>
<dbReference type="EnsemblMetazoa" id="ISCW015159-RA">
    <property type="protein sequence ID" value="ISCW015159-PA"/>
    <property type="gene ID" value="ISCW015159"/>
</dbReference>
<reference evidence="6" key="2">
    <citation type="submission" date="2020-05" db="UniProtKB">
        <authorList>
            <consortium name="EnsemblMetazoa"/>
        </authorList>
    </citation>
    <scope>IDENTIFICATION</scope>
    <source>
        <strain evidence="6">wikel</strain>
    </source>
</reference>
<dbReference type="AlphaFoldDB" id="B7QNL9"/>
<dbReference type="InterPro" id="IPR039551">
    <property type="entry name" value="Cho/carn_acyl_trans"/>
</dbReference>
<dbReference type="EMBL" id="ABJB010087810">
    <property type="status" value="NOT_ANNOTATED_CDS"/>
    <property type="molecule type" value="Genomic_DNA"/>
</dbReference>
<dbReference type="GO" id="GO:0004102">
    <property type="term" value="F:choline O-acetyltransferase activity"/>
    <property type="evidence" value="ECO:0007669"/>
    <property type="project" value="UniProtKB-EC"/>
</dbReference>
<dbReference type="VEuPathDB" id="VectorBase:ISCP_023409"/>
<dbReference type="EMBL" id="DS979463">
    <property type="protein sequence ID" value="EEC20441.1"/>
    <property type="molecule type" value="Genomic_DNA"/>
</dbReference>
<evidence type="ECO:0000313" key="6">
    <source>
        <dbReference type="EnsemblMetazoa" id="ISCW015159-PA"/>
    </source>
</evidence>
<evidence type="ECO:0000259" key="4">
    <source>
        <dbReference type="Pfam" id="PF00755"/>
    </source>
</evidence>
<proteinExistence type="predicted"/>
<keyword evidence="5" id="KW-0808">Transferase</keyword>
<dbReference type="InterPro" id="IPR042572">
    <property type="entry name" value="Carn_acyl_trans_N"/>
</dbReference>
<dbReference type="PANTHER" id="PTHR22589:SF103">
    <property type="entry name" value="CARNITINE O-ACETYL-TRANSFERASE, ISOFORM A-RELATED"/>
    <property type="match status" value="1"/>
</dbReference>
<dbReference type="STRING" id="6945.B7QNL9"/>
<dbReference type="VEuPathDB" id="VectorBase:ISCI015159"/>
<dbReference type="GO" id="GO:0006635">
    <property type="term" value="P:fatty acid beta-oxidation"/>
    <property type="evidence" value="ECO:0007669"/>
    <property type="project" value="UniProtKB-UniPathway"/>
</dbReference>
<dbReference type="EC" id="2.3.1.6" evidence="5"/>
<organism>
    <name type="scientific">Ixodes scapularis</name>
    <name type="common">Black-legged tick</name>
    <name type="synonym">Deer tick</name>
    <dbReference type="NCBI Taxonomy" id="6945"/>
    <lineage>
        <taxon>Eukaryota</taxon>
        <taxon>Metazoa</taxon>
        <taxon>Ecdysozoa</taxon>
        <taxon>Arthropoda</taxon>
        <taxon>Chelicerata</taxon>
        <taxon>Arachnida</taxon>
        <taxon>Acari</taxon>
        <taxon>Parasitiformes</taxon>
        <taxon>Ixodida</taxon>
        <taxon>Ixodoidea</taxon>
        <taxon>Ixodidae</taxon>
        <taxon>Ixodinae</taxon>
        <taxon>Ixodes</taxon>
    </lineage>
</organism>
<dbReference type="SUPFAM" id="SSF52777">
    <property type="entry name" value="CoA-dependent acyltransferases"/>
    <property type="match status" value="1"/>
</dbReference>
<dbReference type="Pfam" id="PF00755">
    <property type="entry name" value="Carn_acyltransf"/>
    <property type="match status" value="1"/>
</dbReference>